<dbReference type="PANTHER" id="PTHR20857:SF15">
    <property type="entry name" value="THIAMINE-PHOSPHATE SYNTHASE"/>
    <property type="match status" value="1"/>
</dbReference>
<proteinExistence type="predicted"/>
<dbReference type="InterPro" id="IPR013785">
    <property type="entry name" value="Aldolase_TIM"/>
</dbReference>
<keyword evidence="2" id="KW-0784">Thiamine biosynthesis</keyword>
<protein>
    <submittedName>
        <fullName evidence="4">Thiamine phosphate synthase</fullName>
    </submittedName>
</protein>
<evidence type="ECO:0000256" key="1">
    <source>
        <dbReference type="ARBA" id="ARBA00004948"/>
    </source>
</evidence>
<dbReference type="InterPro" id="IPR022998">
    <property type="entry name" value="ThiamineP_synth_TenI"/>
</dbReference>
<comment type="pathway">
    <text evidence="1">Cofactor biosynthesis; thiamine diphosphate biosynthesis.</text>
</comment>
<reference evidence="5" key="1">
    <citation type="journal article" date="2019" name="Int. J. Syst. Evol. Microbiol.">
        <title>The Global Catalogue of Microorganisms (GCM) 10K type strain sequencing project: providing services to taxonomists for standard genome sequencing and annotation.</title>
        <authorList>
            <consortium name="The Broad Institute Genomics Platform"/>
            <consortium name="The Broad Institute Genome Sequencing Center for Infectious Disease"/>
            <person name="Wu L."/>
            <person name="Ma J."/>
        </authorList>
    </citation>
    <scope>NUCLEOTIDE SEQUENCE [LARGE SCALE GENOMIC DNA]</scope>
    <source>
        <strain evidence="5">DFY28</strain>
    </source>
</reference>
<feature type="domain" description="Thiamine phosphate synthase/TenI" evidence="3">
    <location>
        <begin position="46"/>
        <end position="217"/>
    </location>
</feature>
<sequence length="218" mass="22744">MPSTSARAAAGSKEGLIGGFWTLERTARCLSRRSRLSKPLPALLFFTDPQRTPDPERIAERLPRGAGIVFRPFGAPDAAAQGRRLAAIARRRGLVLLAGADPKLARRIGAAGVHLPERLAPRASALRRARPGWIVTAAAHSLPAARRALAAGADAVVLSPAFPSRSPSAGRPLGPMRLSVWVRAGARPAYGLGGVSERTAKRLLGTGLVGLAAVEALA</sequence>
<dbReference type="Pfam" id="PF02581">
    <property type="entry name" value="TMP-TENI"/>
    <property type="match status" value="1"/>
</dbReference>
<organism evidence="4 5">
    <name type="scientific">Phenylobacterium terrae</name>
    <dbReference type="NCBI Taxonomy" id="2665495"/>
    <lineage>
        <taxon>Bacteria</taxon>
        <taxon>Pseudomonadati</taxon>
        <taxon>Pseudomonadota</taxon>
        <taxon>Alphaproteobacteria</taxon>
        <taxon>Caulobacterales</taxon>
        <taxon>Caulobacteraceae</taxon>
        <taxon>Phenylobacterium</taxon>
    </lineage>
</organism>
<dbReference type="InterPro" id="IPR036206">
    <property type="entry name" value="ThiamineP_synth_sf"/>
</dbReference>
<name>A0ABW4N3Q5_9CAUL</name>
<dbReference type="CDD" id="cd00564">
    <property type="entry name" value="TMP_TenI"/>
    <property type="match status" value="1"/>
</dbReference>
<evidence type="ECO:0000313" key="5">
    <source>
        <dbReference type="Proteomes" id="UP001597237"/>
    </source>
</evidence>
<comment type="caution">
    <text evidence="4">The sequence shown here is derived from an EMBL/GenBank/DDBJ whole genome shotgun (WGS) entry which is preliminary data.</text>
</comment>
<dbReference type="RefSeq" id="WP_377284433.1">
    <property type="nucleotide sequence ID" value="NZ_JBHRSI010000015.1"/>
</dbReference>
<gene>
    <name evidence="4" type="ORF">ACFSC0_07775</name>
</gene>
<dbReference type="PANTHER" id="PTHR20857">
    <property type="entry name" value="THIAMINE-PHOSPHATE PYROPHOSPHORYLASE"/>
    <property type="match status" value="1"/>
</dbReference>
<evidence type="ECO:0000313" key="4">
    <source>
        <dbReference type="EMBL" id="MFD1783290.1"/>
    </source>
</evidence>
<dbReference type="EMBL" id="JBHUEY010000001">
    <property type="protein sequence ID" value="MFD1783290.1"/>
    <property type="molecule type" value="Genomic_DNA"/>
</dbReference>
<dbReference type="SUPFAM" id="SSF51391">
    <property type="entry name" value="Thiamin phosphate synthase"/>
    <property type="match status" value="1"/>
</dbReference>
<dbReference type="Proteomes" id="UP001597237">
    <property type="component" value="Unassembled WGS sequence"/>
</dbReference>
<keyword evidence="5" id="KW-1185">Reference proteome</keyword>
<dbReference type="Gene3D" id="3.20.20.70">
    <property type="entry name" value="Aldolase class I"/>
    <property type="match status" value="1"/>
</dbReference>
<accession>A0ABW4N3Q5</accession>
<evidence type="ECO:0000259" key="3">
    <source>
        <dbReference type="Pfam" id="PF02581"/>
    </source>
</evidence>
<evidence type="ECO:0000256" key="2">
    <source>
        <dbReference type="ARBA" id="ARBA00022977"/>
    </source>
</evidence>